<dbReference type="GO" id="GO:0032259">
    <property type="term" value="P:methylation"/>
    <property type="evidence" value="ECO:0007669"/>
    <property type="project" value="UniProtKB-KW"/>
</dbReference>
<evidence type="ECO:0000313" key="3">
    <source>
        <dbReference type="Proteomes" id="UP000245250"/>
    </source>
</evidence>
<dbReference type="GO" id="GO:0008757">
    <property type="term" value="F:S-adenosylmethionine-dependent methyltransferase activity"/>
    <property type="evidence" value="ECO:0007669"/>
    <property type="project" value="InterPro"/>
</dbReference>
<evidence type="ECO:0000313" key="2">
    <source>
        <dbReference type="EMBL" id="AWK02990.1"/>
    </source>
</evidence>
<dbReference type="Pfam" id="PF08241">
    <property type="entry name" value="Methyltransf_11"/>
    <property type="match status" value="1"/>
</dbReference>
<keyword evidence="3" id="KW-1185">Reference proteome</keyword>
<dbReference type="RefSeq" id="WP_109190604.1">
    <property type="nucleotide sequence ID" value="NZ_CP029255.1"/>
</dbReference>
<name>A0A2S1YG29_9FLAO</name>
<keyword evidence="2" id="KW-0489">Methyltransferase</keyword>
<organism evidence="2 3">
    <name type="scientific">Flavobacterium crocinum</name>
    <dbReference type="NCBI Taxonomy" id="2183896"/>
    <lineage>
        <taxon>Bacteria</taxon>
        <taxon>Pseudomonadati</taxon>
        <taxon>Bacteroidota</taxon>
        <taxon>Flavobacteriia</taxon>
        <taxon>Flavobacteriales</taxon>
        <taxon>Flavobacteriaceae</taxon>
        <taxon>Flavobacterium</taxon>
    </lineage>
</organism>
<gene>
    <name evidence="2" type="ORF">HYN56_01665</name>
</gene>
<dbReference type="EMBL" id="CP029255">
    <property type="protein sequence ID" value="AWK02990.1"/>
    <property type="molecule type" value="Genomic_DNA"/>
</dbReference>
<dbReference type="Proteomes" id="UP000245250">
    <property type="component" value="Chromosome"/>
</dbReference>
<proteinExistence type="predicted"/>
<dbReference type="SUPFAM" id="SSF53335">
    <property type="entry name" value="S-adenosyl-L-methionine-dependent methyltransferases"/>
    <property type="match status" value="1"/>
</dbReference>
<feature type="domain" description="Methyltransferase type 11" evidence="1">
    <location>
        <begin position="40"/>
        <end position="128"/>
    </location>
</feature>
<evidence type="ECO:0000259" key="1">
    <source>
        <dbReference type="Pfam" id="PF08241"/>
    </source>
</evidence>
<dbReference type="PANTHER" id="PTHR43591">
    <property type="entry name" value="METHYLTRANSFERASE"/>
    <property type="match status" value="1"/>
</dbReference>
<accession>A0A2S1YG29</accession>
<dbReference type="CDD" id="cd02440">
    <property type="entry name" value="AdoMet_MTases"/>
    <property type="match status" value="1"/>
</dbReference>
<dbReference type="Gene3D" id="3.40.50.150">
    <property type="entry name" value="Vaccinia Virus protein VP39"/>
    <property type="match status" value="1"/>
</dbReference>
<sequence>MKNKFTNIELTYDNLESFIIRKEILKAVQDAAPQFKGKVLDSGCGSMPYKEIILQNKKVDSYVGLDIDSGLNYDNAKPDFFWDGVNMPFESESFDVVMSTEVLEHVPDPDAYLLEVKRVLKPGGLFFFTVPFLMSLHEVPNDYYRYTPFALEMIFKRTGFVSVNITARGGYNAAVGQMLGLWVNMYLWGRKKKIMRVLLKPVIKFLYKNDKTPKSFNKSTMIVGLSGTILKPVL</sequence>
<dbReference type="InterPro" id="IPR013216">
    <property type="entry name" value="Methyltransf_11"/>
</dbReference>
<dbReference type="KEGG" id="fcr:HYN56_01665"/>
<protein>
    <submittedName>
        <fullName evidence="2">Class I SAM-dependent methyltransferase</fullName>
    </submittedName>
</protein>
<dbReference type="InterPro" id="IPR029063">
    <property type="entry name" value="SAM-dependent_MTases_sf"/>
</dbReference>
<dbReference type="AlphaFoldDB" id="A0A2S1YG29"/>
<keyword evidence="2" id="KW-0808">Transferase</keyword>
<reference evidence="2 3" key="1">
    <citation type="submission" date="2018-05" db="EMBL/GenBank/DDBJ databases">
        <title>Genome sequencing of Flavobacterium sp. HYN0056.</title>
        <authorList>
            <person name="Yi H."/>
            <person name="Baek C."/>
        </authorList>
    </citation>
    <scope>NUCLEOTIDE SEQUENCE [LARGE SCALE GENOMIC DNA]</scope>
    <source>
        <strain evidence="2 3">HYN0056</strain>
    </source>
</reference>
<dbReference type="OrthoDB" id="9805171at2"/>